<name>A0A8K0NRW0_LADFU</name>
<feature type="compositionally biased region" description="Acidic residues" evidence="1">
    <location>
        <begin position="27"/>
        <end position="43"/>
    </location>
</feature>
<dbReference type="Proteomes" id="UP000792457">
    <property type="component" value="Unassembled WGS sequence"/>
</dbReference>
<keyword evidence="2" id="KW-1133">Transmembrane helix</keyword>
<sequence>MKNHHKACSEKGGVGGDAGGGVGQGVAEEEEEDEEEEEEEEGWQTEAAWCCRGPCRANPALKKGRRLQLLQMLALPFVPVAALIVQNAINLNSIVIYRREVSDVDKQVRELSSLECSSWRDLFNAWTCAAHGRYGHAWELPTDSISQQLSLRVH</sequence>
<keyword evidence="2" id="KW-0812">Transmembrane</keyword>
<reference evidence="3" key="2">
    <citation type="submission" date="2017-10" db="EMBL/GenBank/DDBJ databases">
        <title>Ladona fulva Genome sequencing and assembly.</title>
        <authorList>
            <person name="Murali S."/>
            <person name="Richards S."/>
            <person name="Bandaranaike D."/>
            <person name="Bellair M."/>
            <person name="Blankenburg K."/>
            <person name="Chao H."/>
            <person name="Dinh H."/>
            <person name="Doddapaneni H."/>
            <person name="Dugan-Rocha S."/>
            <person name="Elkadiri S."/>
            <person name="Gnanaolivu R."/>
            <person name="Hernandez B."/>
            <person name="Skinner E."/>
            <person name="Javaid M."/>
            <person name="Lee S."/>
            <person name="Li M."/>
            <person name="Ming W."/>
            <person name="Munidasa M."/>
            <person name="Muniz J."/>
            <person name="Nguyen L."/>
            <person name="Hughes D."/>
            <person name="Osuji N."/>
            <person name="Pu L.-L."/>
            <person name="Puazo M."/>
            <person name="Qu C."/>
            <person name="Quiroz J."/>
            <person name="Raj R."/>
            <person name="Weissenberger G."/>
            <person name="Xin Y."/>
            <person name="Zou X."/>
            <person name="Han Y."/>
            <person name="Worley K."/>
            <person name="Muzny D."/>
            <person name="Gibbs R."/>
        </authorList>
    </citation>
    <scope>NUCLEOTIDE SEQUENCE</scope>
    <source>
        <strain evidence="3">Sampled in the wild</strain>
    </source>
</reference>
<protein>
    <submittedName>
        <fullName evidence="3">Uncharacterized protein</fullName>
    </submittedName>
</protein>
<evidence type="ECO:0000256" key="1">
    <source>
        <dbReference type="SAM" id="MobiDB-lite"/>
    </source>
</evidence>
<feature type="compositionally biased region" description="Gly residues" evidence="1">
    <location>
        <begin position="12"/>
        <end position="24"/>
    </location>
</feature>
<organism evidence="3 4">
    <name type="scientific">Ladona fulva</name>
    <name type="common">Scarce chaser dragonfly</name>
    <name type="synonym">Libellula fulva</name>
    <dbReference type="NCBI Taxonomy" id="123851"/>
    <lineage>
        <taxon>Eukaryota</taxon>
        <taxon>Metazoa</taxon>
        <taxon>Ecdysozoa</taxon>
        <taxon>Arthropoda</taxon>
        <taxon>Hexapoda</taxon>
        <taxon>Insecta</taxon>
        <taxon>Pterygota</taxon>
        <taxon>Palaeoptera</taxon>
        <taxon>Odonata</taxon>
        <taxon>Epiprocta</taxon>
        <taxon>Anisoptera</taxon>
        <taxon>Libelluloidea</taxon>
        <taxon>Libellulidae</taxon>
        <taxon>Ladona</taxon>
    </lineage>
</organism>
<evidence type="ECO:0000313" key="3">
    <source>
        <dbReference type="EMBL" id="KAG8222410.1"/>
    </source>
</evidence>
<gene>
    <name evidence="3" type="ORF">J437_LFUL004869</name>
</gene>
<comment type="caution">
    <text evidence="3">The sequence shown here is derived from an EMBL/GenBank/DDBJ whole genome shotgun (WGS) entry which is preliminary data.</text>
</comment>
<proteinExistence type="predicted"/>
<keyword evidence="4" id="KW-1185">Reference proteome</keyword>
<evidence type="ECO:0000313" key="4">
    <source>
        <dbReference type="Proteomes" id="UP000792457"/>
    </source>
</evidence>
<dbReference type="OrthoDB" id="60033at2759"/>
<dbReference type="AlphaFoldDB" id="A0A8K0NRW0"/>
<feature type="region of interest" description="Disordered" evidence="1">
    <location>
        <begin position="1"/>
        <end position="45"/>
    </location>
</feature>
<feature type="transmembrane region" description="Helical" evidence="2">
    <location>
        <begin position="69"/>
        <end position="89"/>
    </location>
</feature>
<accession>A0A8K0NRW0</accession>
<reference evidence="3" key="1">
    <citation type="submission" date="2013-04" db="EMBL/GenBank/DDBJ databases">
        <authorList>
            <person name="Qu J."/>
            <person name="Murali S.C."/>
            <person name="Bandaranaike D."/>
            <person name="Bellair M."/>
            <person name="Blankenburg K."/>
            <person name="Chao H."/>
            <person name="Dinh H."/>
            <person name="Doddapaneni H."/>
            <person name="Downs B."/>
            <person name="Dugan-Rocha S."/>
            <person name="Elkadiri S."/>
            <person name="Gnanaolivu R.D."/>
            <person name="Hernandez B."/>
            <person name="Javaid M."/>
            <person name="Jayaseelan J.C."/>
            <person name="Lee S."/>
            <person name="Li M."/>
            <person name="Ming W."/>
            <person name="Munidasa M."/>
            <person name="Muniz J."/>
            <person name="Nguyen L."/>
            <person name="Ongeri F."/>
            <person name="Osuji N."/>
            <person name="Pu L.-L."/>
            <person name="Puazo M."/>
            <person name="Qu C."/>
            <person name="Quiroz J."/>
            <person name="Raj R."/>
            <person name="Weissenberger G."/>
            <person name="Xin Y."/>
            <person name="Zou X."/>
            <person name="Han Y."/>
            <person name="Richards S."/>
            <person name="Worley K."/>
            <person name="Muzny D."/>
            <person name="Gibbs R."/>
        </authorList>
    </citation>
    <scope>NUCLEOTIDE SEQUENCE</scope>
    <source>
        <strain evidence="3">Sampled in the wild</strain>
    </source>
</reference>
<dbReference type="EMBL" id="KZ308133">
    <property type="protein sequence ID" value="KAG8222410.1"/>
    <property type="molecule type" value="Genomic_DNA"/>
</dbReference>
<evidence type="ECO:0000256" key="2">
    <source>
        <dbReference type="SAM" id="Phobius"/>
    </source>
</evidence>
<keyword evidence="2" id="KW-0472">Membrane</keyword>